<dbReference type="PANTHER" id="PTHR37175:SF1">
    <property type="entry name" value="CONSTANS-LIKE PROTEIN-RELATED"/>
    <property type="match status" value="1"/>
</dbReference>
<sequence length="160" mass="17850">MSISANEFIQENNDDAGSDSESNSDDAIDNHYQPISAQDFNDEHPDDYSAHYHHIIESNGSARALENPSNGLIEEEGRGVSSLNLSDDDCEEEDRAVLEAISRAFTEDDRRRSAPLTPEAATRIRDAMRGVSFGGTTPDWAHSVPEDRWIDQLRRSRTSN</sequence>
<evidence type="ECO:0000256" key="1">
    <source>
        <dbReference type="SAM" id="MobiDB-lite"/>
    </source>
</evidence>
<dbReference type="Proteomes" id="UP001419268">
    <property type="component" value="Unassembled WGS sequence"/>
</dbReference>
<keyword evidence="3" id="KW-1185">Reference proteome</keyword>
<name>A0AAP0KWM3_9MAGN</name>
<dbReference type="Pfam" id="PF06910">
    <property type="entry name" value="MEA1"/>
    <property type="match status" value="1"/>
</dbReference>
<evidence type="ECO:0000313" key="3">
    <source>
        <dbReference type="Proteomes" id="UP001419268"/>
    </source>
</evidence>
<dbReference type="PANTHER" id="PTHR37175">
    <property type="entry name" value="BNAA08G28800D PROTEIN"/>
    <property type="match status" value="1"/>
</dbReference>
<feature type="region of interest" description="Disordered" evidence="1">
    <location>
        <begin position="1"/>
        <end position="47"/>
    </location>
</feature>
<evidence type="ECO:0000313" key="2">
    <source>
        <dbReference type="EMBL" id="KAK9159184.1"/>
    </source>
</evidence>
<feature type="compositionally biased region" description="Acidic residues" evidence="1">
    <location>
        <begin position="12"/>
        <end position="27"/>
    </location>
</feature>
<reference evidence="2 3" key="1">
    <citation type="submission" date="2024-01" db="EMBL/GenBank/DDBJ databases">
        <title>Genome assemblies of Stephania.</title>
        <authorList>
            <person name="Yang L."/>
        </authorList>
    </citation>
    <scope>NUCLEOTIDE SEQUENCE [LARGE SCALE GENOMIC DNA]</scope>
    <source>
        <strain evidence="2">JXDWG</strain>
        <tissue evidence="2">Leaf</tissue>
    </source>
</reference>
<dbReference type="AlphaFoldDB" id="A0AAP0KWM3"/>
<comment type="caution">
    <text evidence="2">The sequence shown here is derived from an EMBL/GenBank/DDBJ whole genome shotgun (WGS) entry which is preliminary data.</text>
</comment>
<proteinExistence type="predicted"/>
<accession>A0AAP0KWM3</accession>
<gene>
    <name evidence="2" type="ORF">Scep_005758</name>
</gene>
<feature type="compositionally biased region" description="Polar residues" evidence="1">
    <location>
        <begin position="1"/>
        <end position="11"/>
    </location>
</feature>
<organism evidence="2 3">
    <name type="scientific">Stephania cephalantha</name>
    <dbReference type="NCBI Taxonomy" id="152367"/>
    <lineage>
        <taxon>Eukaryota</taxon>
        <taxon>Viridiplantae</taxon>
        <taxon>Streptophyta</taxon>
        <taxon>Embryophyta</taxon>
        <taxon>Tracheophyta</taxon>
        <taxon>Spermatophyta</taxon>
        <taxon>Magnoliopsida</taxon>
        <taxon>Ranunculales</taxon>
        <taxon>Menispermaceae</taxon>
        <taxon>Menispermoideae</taxon>
        <taxon>Cissampelideae</taxon>
        <taxon>Stephania</taxon>
    </lineage>
</organism>
<protein>
    <submittedName>
        <fullName evidence="2">Uncharacterized protein</fullName>
    </submittedName>
</protein>
<dbReference type="EMBL" id="JBBNAG010000002">
    <property type="protein sequence ID" value="KAK9159184.1"/>
    <property type="molecule type" value="Genomic_DNA"/>
</dbReference>